<feature type="transmembrane region" description="Helical" evidence="1">
    <location>
        <begin position="35"/>
        <end position="52"/>
    </location>
</feature>
<dbReference type="Proteomes" id="UP000223025">
    <property type="component" value="Segment"/>
</dbReference>
<dbReference type="KEGG" id="vg:40088462"/>
<dbReference type="EMBL" id="MF403008">
    <property type="protein sequence ID" value="AUZ95218.1"/>
    <property type="molecule type" value="Genomic_DNA"/>
</dbReference>
<keyword evidence="3" id="KW-1185">Reference proteome</keyword>
<name>A0A2L0V0A2_9CAUD</name>
<proteinExistence type="predicted"/>
<protein>
    <submittedName>
        <fullName evidence="2">Uncharacterized protein</fullName>
    </submittedName>
</protein>
<keyword evidence="1" id="KW-0812">Transmembrane</keyword>
<organism evidence="2 3">
    <name type="scientific">Agrobacterium phage Atu_ph07</name>
    <dbReference type="NCBI Taxonomy" id="2024264"/>
    <lineage>
        <taxon>Viruses</taxon>
        <taxon>Duplodnaviria</taxon>
        <taxon>Heunggongvirae</taxon>
        <taxon>Uroviricota</taxon>
        <taxon>Caudoviricetes</taxon>
        <taxon>Polybotosvirus</taxon>
        <taxon>Polybotosvirus Atuph07</taxon>
    </lineage>
</organism>
<evidence type="ECO:0000313" key="2">
    <source>
        <dbReference type="EMBL" id="AUZ95218.1"/>
    </source>
</evidence>
<feature type="transmembrane region" description="Helical" evidence="1">
    <location>
        <begin position="6"/>
        <end position="23"/>
    </location>
</feature>
<evidence type="ECO:0000313" key="3">
    <source>
        <dbReference type="Proteomes" id="UP000223025"/>
    </source>
</evidence>
<reference evidence="2 3" key="1">
    <citation type="submission" date="2017-06" db="EMBL/GenBank/DDBJ databases">
        <authorList>
            <person name="Kim H.J."/>
            <person name="Triplett B.A."/>
        </authorList>
    </citation>
    <scope>NUCLEOTIDE SEQUENCE [LARGE SCALE GENOMIC DNA]</scope>
</reference>
<sequence length="56" mass="5956">MTVSVLISILIVFLVAVLCCYLVDMLGLGNPASKIAKLIIVIIAILSLLKYVPGIL</sequence>
<evidence type="ECO:0000256" key="1">
    <source>
        <dbReference type="SAM" id="Phobius"/>
    </source>
</evidence>
<dbReference type="RefSeq" id="YP_009612124.1">
    <property type="nucleotide sequence ID" value="NC_042013.1"/>
</dbReference>
<keyword evidence="1" id="KW-1133">Transmembrane helix</keyword>
<dbReference type="GeneID" id="40088462"/>
<keyword evidence="1" id="KW-0472">Membrane</keyword>
<accession>A0A2L0V0A2</accession>